<dbReference type="EMBL" id="JACHGN010000002">
    <property type="protein sequence ID" value="MBB5131216.1"/>
    <property type="molecule type" value="Genomic_DNA"/>
</dbReference>
<feature type="active site" description="Nucleophile" evidence="6">
    <location>
        <position position="167"/>
    </location>
</feature>
<feature type="binding site" evidence="6">
    <location>
        <position position="146"/>
    </location>
    <ligand>
        <name>Mn(2+)</name>
        <dbReference type="ChEBI" id="CHEBI:29035"/>
    </ligand>
</feature>
<dbReference type="HAMAP" id="MF_01876">
    <property type="entry name" value="PsiMP_glycosidase"/>
    <property type="match status" value="1"/>
</dbReference>
<feature type="binding site" evidence="6">
    <location>
        <position position="94"/>
    </location>
    <ligand>
        <name>substrate</name>
    </ligand>
</feature>
<sequence>MPTPSAPAAHPLIRPSQEVAEALAAGAPVVALESTIISHGLPQPRNLEVAIELEDIVREAGAVPATIAVLDGVARVGLDPAGLKRIATEGGLRKLGQRDLPVAAALGASGATTVSATSFLAARAGIRVFATGGLGGVHRGWTQDQDESADLDTLSRTRITVVCAGVKSILDVPATLQRLETRGITVTGFRTGEFPGFYLHTSGAPVDWRIETPEEAAAIMRAQDRLGGAESALIVANPVPVDRQLDPELHDRVLAEALAAAEREGVTGQAITPFLLDFLVRGTGGASLEANLAAVRGNARLAGRIAAAWSAAA</sequence>
<protein>
    <recommendedName>
        <fullName evidence="6">Pseudouridine-5'-phosphate glycosidase</fullName>
        <shortName evidence="6">PsiMP glycosidase</shortName>
        <ecNumber evidence="6">4.2.1.70</ecNumber>
    </recommendedName>
</protein>
<keyword evidence="8" id="KW-1185">Reference proteome</keyword>
<dbReference type="GO" id="GO:0005737">
    <property type="term" value="C:cytoplasm"/>
    <property type="evidence" value="ECO:0007669"/>
    <property type="project" value="TreeGrafter"/>
</dbReference>
<dbReference type="PANTHER" id="PTHR42909">
    <property type="entry name" value="ZGC:136858"/>
    <property type="match status" value="1"/>
</dbReference>
<feature type="binding site" evidence="6">
    <location>
        <position position="114"/>
    </location>
    <ligand>
        <name>substrate</name>
    </ligand>
</feature>
<evidence type="ECO:0000256" key="5">
    <source>
        <dbReference type="ARBA" id="ARBA00023295"/>
    </source>
</evidence>
<keyword evidence="1 6" id="KW-0479">Metal-binding</keyword>
<evidence type="ECO:0000256" key="1">
    <source>
        <dbReference type="ARBA" id="ARBA00022723"/>
    </source>
</evidence>
<comment type="caution">
    <text evidence="7">The sequence shown here is derived from an EMBL/GenBank/DDBJ whole genome shotgun (WGS) entry which is preliminary data.</text>
</comment>
<dbReference type="InterPro" id="IPR007342">
    <property type="entry name" value="PsuG"/>
</dbReference>
<feature type="active site" description="Proton donor" evidence="6">
    <location>
        <position position="33"/>
    </location>
</feature>
<dbReference type="GO" id="GO:0046872">
    <property type="term" value="F:metal ion binding"/>
    <property type="evidence" value="ECO:0007669"/>
    <property type="project" value="UniProtKB-KW"/>
</dbReference>
<dbReference type="PANTHER" id="PTHR42909:SF1">
    <property type="entry name" value="CARBOHYDRATE KINASE PFKB DOMAIN-CONTAINING PROTEIN"/>
    <property type="match status" value="1"/>
</dbReference>
<dbReference type="GO" id="GO:0046113">
    <property type="term" value="P:nucleobase catabolic process"/>
    <property type="evidence" value="ECO:0007669"/>
    <property type="project" value="UniProtKB-UniRule"/>
</dbReference>
<dbReference type="SUPFAM" id="SSF110581">
    <property type="entry name" value="Indigoidine synthase A-like"/>
    <property type="match status" value="1"/>
</dbReference>
<name>A0A840NYC6_9ACTN</name>
<evidence type="ECO:0000313" key="8">
    <source>
        <dbReference type="Proteomes" id="UP000578449"/>
    </source>
</evidence>
<dbReference type="RefSeq" id="WP_185048062.1">
    <property type="nucleotide sequence ID" value="NZ_BAABIX010000043.1"/>
</dbReference>
<evidence type="ECO:0000256" key="6">
    <source>
        <dbReference type="HAMAP-Rule" id="MF_01876"/>
    </source>
</evidence>
<evidence type="ECO:0000256" key="4">
    <source>
        <dbReference type="ARBA" id="ARBA00023239"/>
    </source>
</evidence>
<evidence type="ECO:0000256" key="3">
    <source>
        <dbReference type="ARBA" id="ARBA00023211"/>
    </source>
</evidence>
<dbReference type="AlphaFoldDB" id="A0A840NYC6"/>
<dbReference type="InterPro" id="IPR022830">
    <property type="entry name" value="Indigdn_synthA-like"/>
</dbReference>
<keyword evidence="3 6" id="KW-0464">Manganese</keyword>
<comment type="function">
    <text evidence="6">Catalyzes the reversible cleavage of pseudouridine 5'-phosphate (PsiMP) to ribose 5-phosphate and uracil. Functions biologically in the cleavage direction, as part of a pseudouridine degradation pathway.</text>
</comment>
<dbReference type="GO" id="GO:0016798">
    <property type="term" value="F:hydrolase activity, acting on glycosyl bonds"/>
    <property type="evidence" value="ECO:0007669"/>
    <property type="project" value="UniProtKB-KW"/>
</dbReference>
<dbReference type="GO" id="GO:0004730">
    <property type="term" value="F:pseudouridylate synthase activity"/>
    <property type="evidence" value="ECO:0007669"/>
    <property type="project" value="UniProtKB-UniRule"/>
</dbReference>
<keyword evidence="5 6" id="KW-0326">Glycosidase</keyword>
<evidence type="ECO:0000313" key="7">
    <source>
        <dbReference type="EMBL" id="MBB5131216.1"/>
    </source>
</evidence>
<comment type="catalytic activity">
    <reaction evidence="6">
        <text>D-ribose 5-phosphate + uracil = psi-UMP + H2O</text>
        <dbReference type="Rhea" id="RHEA:18337"/>
        <dbReference type="ChEBI" id="CHEBI:15377"/>
        <dbReference type="ChEBI" id="CHEBI:17568"/>
        <dbReference type="ChEBI" id="CHEBI:58380"/>
        <dbReference type="ChEBI" id="CHEBI:78346"/>
        <dbReference type="EC" id="4.2.1.70"/>
    </reaction>
</comment>
<keyword evidence="4 6" id="KW-0456">Lyase</keyword>
<comment type="cofactor">
    <cofactor evidence="6">
        <name>Mn(2+)</name>
        <dbReference type="ChEBI" id="CHEBI:29035"/>
    </cofactor>
    <text evidence="6">Binds 1 Mn(2+) ion per subunit.</text>
</comment>
<dbReference type="Pfam" id="PF04227">
    <property type="entry name" value="Indigoidine_A"/>
    <property type="match status" value="1"/>
</dbReference>
<dbReference type="Gene3D" id="3.40.1790.10">
    <property type="entry name" value="Indigoidine synthase domain"/>
    <property type="match status" value="1"/>
</dbReference>
<keyword evidence="2 6" id="KW-0378">Hydrolase</keyword>
<reference evidence="7 8" key="1">
    <citation type="submission" date="2020-08" db="EMBL/GenBank/DDBJ databases">
        <title>Genomic Encyclopedia of Type Strains, Phase IV (KMG-IV): sequencing the most valuable type-strain genomes for metagenomic binning, comparative biology and taxonomic classification.</title>
        <authorList>
            <person name="Goeker M."/>
        </authorList>
    </citation>
    <scope>NUCLEOTIDE SEQUENCE [LARGE SCALE GENOMIC DNA]</scope>
    <source>
        <strain evidence="7 8">DSM 45615</strain>
    </source>
</reference>
<comment type="subunit">
    <text evidence="6">Homotrimer.</text>
</comment>
<dbReference type="EC" id="4.2.1.70" evidence="6"/>
<proteinExistence type="inferred from homology"/>
<organism evidence="7 8">
    <name type="scientific">Thermocatellispora tengchongensis</name>
    <dbReference type="NCBI Taxonomy" id="1073253"/>
    <lineage>
        <taxon>Bacteria</taxon>
        <taxon>Bacillati</taxon>
        <taxon>Actinomycetota</taxon>
        <taxon>Actinomycetes</taxon>
        <taxon>Streptosporangiales</taxon>
        <taxon>Streptosporangiaceae</taxon>
        <taxon>Thermocatellispora</taxon>
    </lineage>
</organism>
<dbReference type="Proteomes" id="UP000578449">
    <property type="component" value="Unassembled WGS sequence"/>
</dbReference>
<evidence type="ECO:0000256" key="2">
    <source>
        <dbReference type="ARBA" id="ARBA00022801"/>
    </source>
</evidence>
<accession>A0A840NYC6</accession>
<comment type="similarity">
    <text evidence="6">Belongs to the pseudouridine-5'-phosphate glycosidase family.</text>
</comment>
<feature type="binding site" evidence="6">
    <location>
        <begin position="148"/>
        <end position="150"/>
    </location>
    <ligand>
        <name>substrate</name>
    </ligand>
</feature>
<gene>
    <name evidence="6" type="primary">psuG</name>
    <name evidence="7" type="ORF">HNP84_000922</name>
</gene>